<dbReference type="SUPFAM" id="SSF53822">
    <property type="entry name" value="Periplasmic binding protein-like I"/>
    <property type="match status" value="1"/>
</dbReference>
<gene>
    <name evidence="5" type="ORF">DEP91_04050</name>
</gene>
<evidence type="ECO:0000259" key="4">
    <source>
        <dbReference type="PROSITE" id="PS50932"/>
    </source>
</evidence>
<dbReference type="GO" id="GO:0000976">
    <property type="term" value="F:transcription cis-regulatory region binding"/>
    <property type="evidence" value="ECO:0007669"/>
    <property type="project" value="TreeGrafter"/>
</dbReference>
<keyword evidence="1" id="KW-0805">Transcription regulation</keyword>
<dbReference type="PANTHER" id="PTHR30146">
    <property type="entry name" value="LACI-RELATED TRANSCRIPTIONAL REPRESSOR"/>
    <property type="match status" value="1"/>
</dbReference>
<evidence type="ECO:0000256" key="1">
    <source>
        <dbReference type="ARBA" id="ARBA00023015"/>
    </source>
</evidence>
<dbReference type="Proteomes" id="UP000262699">
    <property type="component" value="Unassembled WGS sequence"/>
</dbReference>
<dbReference type="Pfam" id="PF00356">
    <property type="entry name" value="LacI"/>
    <property type="match status" value="1"/>
</dbReference>
<reference evidence="5 6" key="1">
    <citation type="journal article" date="2018" name="Nat. Biotechnol.">
        <title>A standardized bacterial taxonomy based on genome phylogeny substantially revises the tree of life.</title>
        <authorList>
            <person name="Parks D.H."/>
            <person name="Chuvochina M."/>
            <person name="Waite D.W."/>
            <person name="Rinke C."/>
            <person name="Skarshewski A."/>
            <person name="Chaumeil P.A."/>
            <person name="Hugenholtz P."/>
        </authorList>
    </citation>
    <scope>NUCLEOTIDE SEQUENCE [LARGE SCALE GENOMIC DNA]</scope>
    <source>
        <strain evidence="5">UBA9015</strain>
    </source>
</reference>
<evidence type="ECO:0000313" key="5">
    <source>
        <dbReference type="EMBL" id="HCB75333.1"/>
    </source>
</evidence>
<dbReference type="InterPro" id="IPR046335">
    <property type="entry name" value="LacI/GalR-like_sensor"/>
</dbReference>
<evidence type="ECO:0000256" key="3">
    <source>
        <dbReference type="ARBA" id="ARBA00023163"/>
    </source>
</evidence>
<feature type="domain" description="HTH lacI-type" evidence="4">
    <location>
        <begin position="11"/>
        <end position="65"/>
    </location>
</feature>
<dbReference type="PROSITE" id="PS00356">
    <property type="entry name" value="HTH_LACI_1"/>
    <property type="match status" value="1"/>
</dbReference>
<dbReference type="CDD" id="cd01545">
    <property type="entry name" value="PBP1_SalR"/>
    <property type="match status" value="1"/>
</dbReference>
<name>A0A3D0WC50_9SPHN</name>
<protein>
    <submittedName>
        <fullName evidence="5">LacI family transcriptional regulator</fullName>
    </submittedName>
</protein>
<dbReference type="AlphaFoldDB" id="A0A3D0WC50"/>
<keyword evidence="3" id="KW-0804">Transcription</keyword>
<dbReference type="CDD" id="cd01392">
    <property type="entry name" value="HTH_LacI"/>
    <property type="match status" value="1"/>
</dbReference>
<dbReference type="Gene3D" id="3.40.50.2300">
    <property type="match status" value="2"/>
</dbReference>
<keyword evidence="2" id="KW-0238">DNA-binding</keyword>
<dbReference type="EMBL" id="DOYJ01000116">
    <property type="protein sequence ID" value="HCB75333.1"/>
    <property type="molecule type" value="Genomic_DNA"/>
</dbReference>
<sequence length="353" mass="37420">MRATRRGQGGVTVQDVARAAGVSAMTVSRVVNGGHNVRESTRLAVAEAIERLQYKPNPAARSLAVGEATQIGLLYANPSAAYLSQFLIGALAAARRAGCHLVLEPCEGESADEQAESTRQFAGADVQGVILPPPLCESEPVRTELAAAGIPSVAVAMGRHEAGTYNVRIDDFEAAAAMTRHLIDLGHRDIAFIRGHPNQVASAERYRGFVHAVEAAGLDPKSMRVEPGYFTYRSGLAATERLLRQSPRPTAIFAANDDMAAAAVGVAHRQGLHIPRDISIVGFDDVALATNVWPELTTVRQPIAQMAETAVAMLLARLRKRGGDAGEGEELVVPHELIVRESTAPPPKAGGAR</sequence>
<dbReference type="SMART" id="SM00354">
    <property type="entry name" value="HTH_LACI"/>
    <property type="match status" value="1"/>
</dbReference>
<comment type="caution">
    <text evidence="5">The sequence shown here is derived from an EMBL/GenBank/DDBJ whole genome shotgun (WGS) entry which is preliminary data.</text>
</comment>
<dbReference type="Gene3D" id="1.10.260.40">
    <property type="entry name" value="lambda repressor-like DNA-binding domains"/>
    <property type="match status" value="1"/>
</dbReference>
<evidence type="ECO:0000313" key="6">
    <source>
        <dbReference type="Proteomes" id="UP000262699"/>
    </source>
</evidence>
<organism evidence="5 6">
    <name type="scientific">Sphingomonas bacterium</name>
    <dbReference type="NCBI Taxonomy" id="1895847"/>
    <lineage>
        <taxon>Bacteria</taxon>
        <taxon>Pseudomonadati</taxon>
        <taxon>Pseudomonadota</taxon>
        <taxon>Alphaproteobacteria</taxon>
        <taxon>Sphingomonadales</taxon>
        <taxon>Sphingomonadaceae</taxon>
        <taxon>Sphingomonas</taxon>
    </lineage>
</organism>
<dbReference type="SUPFAM" id="SSF47413">
    <property type="entry name" value="lambda repressor-like DNA-binding domains"/>
    <property type="match status" value="1"/>
</dbReference>
<dbReference type="InterPro" id="IPR028082">
    <property type="entry name" value="Peripla_BP_I"/>
</dbReference>
<dbReference type="PANTHER" id="PTHR30146:SF153">
    <property type="entry name" value="LACTOSE OPERON REPRESSOR"/>
    <property type="match status" value="1"/>
</dbReference>
<dbReference type="Pfam" id="PF13377">
    <property type="entry name" value="Peripla_BP_3"/>
    <property type="match status" value="1"/>
</dbReference>
<dbReference type="InterPro" id="IPR000843">
    <property type="entry name" value="HTH_LacI"/>
</dbReference>
<dbReference type="GO" id="GO:0003700">
    <property type="term" value="F:DNA-binding transcription factor activity"/>
    <property type="evidence" value="ECO:0007669"/>
    <property type="project" value="TreeGrafter"/>
</dbReference>
<dbReference type="PROSITE" id="PS50932">
    <property type="entry name" value="HTH_LACI_2"/>
    <property type="match status" value="1"/>
</dbReference>
<dbReference type="PRINTS" id="PR00036">
    <property type="entry name" value="HTHLACI"/>
</dbReference>
<accession>A0A3D0WC50</accession>
<dbReference type="InterPro" id="IPR010982">
    <property type="entry name" value="Lambda_DNA-bd_dom_sf"/>
</dbReference>
<proteinExistence type="predicted"/>
<evidence type="ECO:0000256" key="2">
    <source>
        <dbReference type="ARBA" id="ARBA00023125"/>
    </source>
</evidence>